<dbReference type="EMBL" id="MNAD01001548">
    <property type="protein sequence ID" value="OJT04325.1"/>
    <property type="molecule type" value="Genomic_DNA"/>
</dbReference>
<feature type="transmembrane region" description="Helical" evidence="2">
    <location>
        <begin position="41"/>
        <end position="58"/>
    </location>
</feature>
<feature type="transmembrane region" description="Helical" evidence="2">
    <location>
        <begin position="79"/>
        <end position="98"/>
    </location>
</feature>
<proteinExistence type="predicted"/>
<evidence type="ECO:0000256" key="1">
    <source>
        <dbReference type="SAM" id="MobiDB-lite"/>
    </source>
</evidence>
<sequence length="171" mass="19477">MHVNRICIPEPIEVPGATFLKMTIGWEVFKPKGIDLTTTRLLQLTMAVALLLIVHHFWMNRDALKLFLKDGPKRGHFTYWVVVTFVLPMCVNKAWYWLRAAYRLQGPHTPVLQYAFFSAGDALLVPLMVIYPGLAQVVQKIWKERNPENAVIPTSEKSDTPTSTGDAEKNE</sequence>
<comment type="caution">
    <text evidence="3">The sequence shown here is derived from an EMBL/GenBank/DDBJ whole genome shotgun (WGS) entry which is preliminary data.</text>
</comment>
<dbReference type="AlphaFoldDB" id="A0A1M2V9X3"/>
<dbReference type="Proteomes" id="UP000184267">
    <property type="component" value="Unassembled WGS sequence"/>
</dbReference>
<feature type="transmembrane region" description="Helical" evidence="2">
    <location>
        <begin position="114"/>
        <end position="135"/>
    </location>
</feature>
<evidence type="ECO:0000256" key="2">
    <source>
        <dbReference type="SAM" id="Phobius"/>
    </source>
</evidence>
<protein>
    <submittedName>
        <fullName evidence="3">Uncharacterized protein</fullName>
    </submittedName>
</protein>
<reference evidence="3 4" key="1">
    <citation type="submission" date="2016-10" db="EMBL/GenBank/DDBJ databases">
        <title>Genome sequence of the basidiomycete white-rot fungus Trametes pubescens.</title>
        <authorList>
            <person name="Makela M.R."/>
            <person name="Granchi Z."/>
            <person name="Peng M."/>
            <person name="De Vries R.P."/>
            <person name="Grigoriev I."/>
            <person name="Riley R."/>
            <person name="Hilden K."/>
        </authorList>
    </citation>
    <scope>NUCLEOTIDE SEQUENCE [LARGE SCALE GENOMIC DNA]</scope>
    <source>
        <strain evidence="3 4">FBCC735</strain>
    </source>
</reference>
<keyword evidence="4" id="KW-1185">Reference proteome</keyword>
<dbReference type="OrthoDB" id="2739873at2759"/>
<keyword evidence="2" id="KW-0812">Transmembrane</keyword>
<keyword evidence="2" id="KW-0472">Membrane</keyword>
<keyword evidence="2" id="KW-1133">Transmembrane helix</keyword>
<name>A0A1M2V9X3_TRAPU</name>
<evidence type="ECO:0000313" key="3">
    <source>
        <dbReference type="EMBL" id="OJT04325.1"/>
    </source>
</evidence>
<feature type="region of interest" description="Disordered" evidence="1">
    <location>
        <begin position="149"/>
        <end position="171"/>
    </location>
</feature>
<gene>
    <name evidence="3" type="ORF">TRAPUB_4959</name>
</gene>
<evidence type="ECO:0000313" key="4">
    <source>
        <dbReference type="Proteomes" id="UP000184267"/>
    </source>
</evidence>
<organism evidence="3 4">
    <name type="scientific">Trametes pubescens</name>
    <name type="common">White-rot fungus</name>
    <dbReference type="NCBI Taxonomy" id="154538"/>
    <lineage>
        <taxon>Eukaryota</taxon>
        <taxon>Fungi</taxon>
        <taxon>Dikarya</taxon>
        <taxon>Basidiomycota</taxon>
        <taxon>Agaricomycotina</taxon>
        <taxon>Agaricomycetes</taxon>
        <taxon>Polyporales</taxon>
        <taxon>Polyporaceae</taxon>
        <taxon>Trametes</taxon>
    </lineage>
</organism>
<accession>A0A1M2V9X3</accession>